<evidence type="ECO:0000256" key="4">
    <source>
        <dbReference type="ARBA" id="ARBA00022833"/>
    </source>
</evidence>
<keyword evidence="2" id="KW-0677">Repeat</keyword>
<feature type="compositionally biased region" description="Low complexity" evidence="6">
    <location>
        <begin position="140"/>
        <end position="158"/>
    </location>
</feature>
<feature type="domain" description="C2HC/C3H-type" evidence="7">
    <location>
        <begin position="90"/>
        <end position="119"/>
    </location>
</feature>
<gene>
    <name evidence="8" type="ORF">BCR36DRAFT_415104</name>
</gene>
<evidence type="ECO:0000256" key="5">
    <source>
        <dbReference type="PROSITE-ProRule" id="PRU01371"/>
    </source>
</evidence>
<dbReference type="Gene3D" id="3.30.160.60">
    <property type="entry name" value="Classic Zinc Finger"/>
    <property type="match status" value="2"/>
</dbReference>
<dbReference type="PANTHER" id="PTHR13555:SF68">
    <property type="entry name" value="ZINC FINGER PROTEIN 474"/>
    <property type="match status" value="1"/>
</dbReference>
<keyword evidence="3 5" id="KW-0863">Zinc-finger</keyword>
<dbReference type="InterPro" id="IPR049899">
    <property type="entry name" value="Znf_C2HC_C3H"/>
</dbReference>
<organism evidence="8 9">
    <name type="scientific">Piromyces finnis</name>
    <dbReference type="NCBI Taxonomy" id="1754191"/>
    <lineage>
        <taxon>Eukaryota</taxon>
        <taxon>Fungi</taxon>
        <taxon>Fungi incertae sedis</taxon>
        <taxon>Chytridiomycota</taxon>
        <taxon>Chytridiomycota incertae sedis</taxon>
        <taxon>Neocallimastigomycetes</taxon>
        <taxon>Neocallimastigales</taxon>
        <taxon>Neocallimastigaceae</taxon>
        <taxon>Piromyces</taxon>
    </lineage>
</organism>
<sequence length="216" mass="23205">MSVSTAKAPKTHPHLVICYICGRNYSSASFSIHEPNCIKKFQLENPGKPIPKKPVIGGGDNETPVGGKKMTAKEINEYNEACREQFLDQGREACPNCGRKFLPDRLPIHLRSCTPDGHFAREAQKRREKLAQGGQDKKATAPASKPTAVAPKVVKPKPITNSDTASPVKASPTKVSPTKTKAPAPAPAGTAKFCSECGNKFGEKDKFCSECGTARS</sequence>
<feature type="domain" description="C2HC/C3H-type" evidence="7">
    <location>
        <begin position="14"/>
        <end position="43"/>
    </location>
</feature>
<keyword evidence="9" id="KW-1185">Reference proteome</keyword>
<dbReference type="Proteomes" id="UP000193719">
    <property type="component" value="Unassembled WGS sequence"/>
</dbReference>
<keyword evidence="4" id="KW-0862">Zinc</keyword>
<feature type="region of interest" description="Disordered" evidence="6">
    <location>
        <begin position="126"/>
        <end position="190"/>
    </location>
</feature>
<name>A0A1Y1V000_9FUNG</name>
<evidence type="ECO:0000256" key="2">
    <source>
        <dbReference type="ARBA" id="ARBA00022737"/>
    </source>
</evidence>
<evidence type="ECO:0000256" key="3">
    <source>
        <dbReference type="ARBA" id="ARBA00022771"/>
    </source>
</evidence>
<evidence type="ECO:0000259" key="7">
    <source>
        <dbReference type="PROSITE" id="PS52027"/>
    </source>
</evidence>
<dbReference type="InterPro" id="IPR026319">
    <property type="entry name" value="ZC2HC1A/B-like"/>
</dbReference>
<proteinExistence type="predicted"/>
<protein>
    <recommendedName>
        <fullName evidence="7">C2HC/C3H-type domain-containing protein</fullName>
    </recommendedName>
</protein>
<dbReference type="EMBL" id="MCFH01000046">
    <property type="protein sequence ID" value="ORX44345.1"/>
    <property type="molecule type" value="Genomic_DNA"/>
</dbReference>
<evidence type="ECO:0000256" key="1">
    <source>
        <dbReference type="ARBA" id="ARBA00022723"/>
    </source>
</evidence>
<dbReference type="STRING" id="1754191.A0A1Y1V000"/>
<dbReference type="GO" id="GO:0008270">
    <property type="term" value="F:zinc ion binding"/>
    <property type="evidence" value="ECO:0007669"/>
    <property type="project" value="UniProtKB-KW"/>
</dbReference>
<reference evidence="8 9" key="2">
    <citation type="submission" date="2016-08" db="EMBL/GenBank/DDBJ databases">
        <title>Pervasive Adenine N6-methylation of Active Genes in Fungi.</title>
        <authorList>
            <consortium name="DOE Joint Genome Institute"/>
            <person name="Mondo S.J."/>
            <person name="Dannebaum R.O."/>
            <person name="Kuo R.C."/>
            <person name="Labutti K."/>
            <person name="Haridas S."/>
            <person name="Kuo A."/>
            <person name="Salamov A."/>
            <person name="Ahrendt S.R."/>
            <person name="Lipzen A."/>
            <person name="Sullivan W."/>
            <person name="Andreopoulos W.B."/>
            <person name="Clum A."/>
            <person name="Lindquist E."/>
            <person name="Daum C."/>
            <person name="Ramamoorthy G.K."/>
            <person name="Gryganskyi A."/>
            <person name="Culley D."/>
            <person name="Magnuson J.K."/>
            <person name="James T.Y."/>
            <person name="O'Malley M.A."/>
            <person name="Stajich J.E."/>
            <person name="Spatafora J.W."/>
            <person name="Visel A."/>
            <person name="Grigoriev I.V."/>
        </authorList>
    </citation>
    <scope>NUCLEOTIDE SEQUENCE [LARGE SCALE GENOMIC DNA]</scope>
    <source>
        <strain evidence="9">finn</strain>
    </source>
</reference>
<keyword evidence="1" id="KW-0479">Metal-binding</keyword>
<comment type="caution">
    <text evidence="8">The sequence shown here is derived from an EMBL/GenBank/DDBJ whole genome shotgun (WGS) entry which is preliminary data.</text>
</comment>
<dbReference type="AlphaFoldDB" id="A0A1Y1V000"/>
<evidence type="ECO:0000313" key="9">
    <source>
        <dbReference type="Proteomes" id="UP000193719"/>
    </source>
</evidence>
<dbReference type="Pfam" id="PF13913">
    <property type="entry name" value="zf-C2HC_2"/>
    <property type="match status" value="2"/>
</dbReference>
<reference evidence="8 9" key="1">
    <citation type="submission" date="2016-08" db="EMBL/GenBank/DDBJ databases">
        <title>Genomes of anaerobic fungi encode conserved fungal cellulosomes for biomass hydrolysis.</title>
        <authorList>
            <consortium name="DOE Joint Genome Institute"/>
            <person name="Haitjema C.H."/>
            <person name="Gilmore S.P."/>
            <person name="Henske J.K."/>
            <person name="Solomon K.V."/>
            <person name="De Groot R."/>
            <person name="Kuo A."/>
            <person name="Mondo S.J."/>
            <person name="Salamov A.A."/>
            <person name="Labutti K."/>
            <person name="Zhao Z."/>
            <person name="Chiniquy J."/>
            <person name="Barry K."/>
            <person name="Brewer H.M."/>
            <person name="Purvine S.O."/>
            <person name="Wright A.T."/>
            <person name="Boxma B."/>
            <person name="Van Alen T."/>
            <person name="Hackstein J.H."/>
            <person name="Baker S.E."/>
            <person name="Grigoriev I.V."/>
            <person name="O'Malley M.A."/>
        </authorList>
    </citation>
    <scope>NUCLEOTIDE SEQUENCE [LARGE SCALE GENOMIC DNA]</scope>
    <source>
        <strain evidence="9">finn</strain>
    </source>
</reference>
<dbReference type="OrthoDB" id="265955at2759"/>
<evidence type="ECO:0000256" key="6">
    <source>
        <dbReference type="SAM" id="MobiDB-lite"/>
    </source>
</evidence>
<accession>A0A1Y1V000</accession>
<evidence type="ECO:0000313" key="8">
    <source>
        <dbReference type="EMBL" id="ORX44345.1"/>
    </source>
</evidence>
<dbReference type="PROSITE" id="PS52027">
    <property type="entry name" value="ZF_C2HC_C3H"/>
    <property type="match status" value="2"/>
</dbReference>
<dbReference type="PANTHER" id="PTHR13555">
    <property type="entry name" value="C2H2 ZINC FINGER CGI-62-RELATED"/>
    <property type="match status" value="1"/>
</dbReference>
<feature type="compositionally biased region" description="Low complexity" evidence="6">
    <location>
        <begin position="169"/>
        <end position="190"/>
    </location>
</feature>